<dbReference type="EMBL" id="FOFO01000032">
    <property type="protein sequence ID" value="SEQ44850.1"/>
    <property type="molecule type" value="Genomic_DNA"/>
</dbReference>
<dbReference type="InterPro" id="IPR010985">
    <property type="entry name" value="Ribbon_hlx_hlx"/>
</dbReference>
<accession>A0A1H9G474</accession>
<organism evidence="2 3">
    <name type="scientific">Ectothiorhodospira magna</name>
    <dbReference type="NCBI Taxonomy" id="867345"/>
    <lineage>
        <taxon>Bacteria</taxon>
        <taxon>Pseudomonadati</taxon>
        <taxon>Pseudomonadota</taxon>
        <taxon>Gammaproteobacteria</taxon>
        <taxon>Chromatiales</taxon>
        <taxon>Ectothiorhodospiraceae</taxon>
        <taxon>Ectothiorhodospira</taxon>
    </lineage>
</organism>
<evidence type="ECO:0000313" key="3">
    <source>
        <dbReference type="Proteomes" id="UP000199496"/>
    </source>
</evidence>
<name>A0A1H9G474_9GAMM</name>
<feature type="region of interest" description="Disordered" evidence="1">
    <location>
        <begin position="1"/>
        <end position="47"/>
    </location>
</feature>
<dbReference type="STRING" id="867345.SAMN05421693_13221"/>
<evidence type="ECO:0000313" key="2">
    <source>
        <dbReference type="EMBL" id="SEQ44850.1"/>
    </source>
</evidence>
<dbReference type="AlphaFoldDB" id="A0A1H9G474"/>
<protein>
    <recommendedName>
        <fullName evidence="4">ParG protein</fullName>
    </recommendedName>
</protein>
<reference evidence="2 3" key="1">
    <citation type="submission" date="2016-10" db="EMBL/GenBank/DDBJ databases">
        <authorList>
            <person name="de Groot N.N."/>
        </authorList>
    </citation>
    <scope>NUCLEOTIDE SEQUENCE [LARGE SCALE GENOMIC DNA]</scope>
    <source>
        <strain evidence="2 3">B7-7</strain>
    </source>
</reference>
<dbReference type="InterPro" id="IPR013321">
    <property type="entry name" value="Arc_rbn_hlx_hlx"/>
</dbReference>
<dbReference type="Gene3D" id="1.10.1220.10">
    <property type="entry name" value="Met repressor-like"/>
    <property type="match status" value="1"/>
</dbReference>
<dbReference type="Proteomes" id="UP000199496">
    <property type="component" value="Unassembled WGS sequence"/>
</dbReference>
<dbReference type="GO" id="GO:0006355">
    <property type="term" value="P:regulation of DNA-templated transcription"/>
    <property type="evidence" value="ECO:0007669"/>
    <property type="project" value="InterPro"/>
</dbReference>
<evidence type="ECO:0000256" key="1">
    <source>
        <dbReference type="SAM" id="MobiDB-lite"/>
    </source>
</evidence>
<dbReference type="SUPFAM" id="SSF47598">
    <property type="entry name" value="Ribbon-helix-helix"/>
    <property type="match status" value="1"/>
</dbReference>
<gene>
    <name evidence="2" type="ORF">SAMN05421693_13221</name>
</gene>
<keyword evidence="3" id="KW-1185">Reference proteome</keyword>
<evidence type="ECO:0008006" key="4">
    <source>
        <dbReference type="Google" id="ProtNLM"/>
    </source>
</evidence>
<proteinExistence type="predicted"/>
<sequence length="91" mass="9815">MAKPPPPPAKTSNGVVDIQPGASTKKGTAPKPTAVVDNLKRPQDGALKPLNFKVSPDFHREFKTYAATHGISMVDLLREGFALVKEHRGKN</sequence>